<dbReference type="Proteomes" id="UP000245429">
    <property type="component" value="Chromosome"/>
</dbReference>
<dbReference type="EMBL" id="CP029463">
    <property type="protein sequence ID" value="AWM13277.1"/>
    <property type="molecule type" value="Genomic_DNA"/>
</dbReference>
<gene>
    <name evidence="3" type="ORF">DI487_04965</name>
</gene>
<dbReference type="PROSITE" id="PS51257">
    <property type="entry name" value="PROKAR_LIPOPROTEIN"/>
    <property type="match status" value="1"/>
</dbReference>
<dbReference type="RefSeq" id="WP_109568680.1">
    <property type="nucleotide sequence ID" value="NZ_CP029463.1"/>
</dbReference>
<dbReference type="AlphaFoldDB" id="A0A2U8QSY1"/>
<accession>A0A2U8QSY1</accession>
<dbReference type="Pfam" id="PF00403">
    <property type="entry name" value="HMA"/>
    <property type="match status" value="1"/>
</dbReference>
<sequence>MKKIKVFSLIILSAIALTSCKKENEESAKVQVAETTKTEAQNDVPAKVETASFTIDGMTCEIGCAKTIESKLSGLEGVEEAKVNFEEKKATVVFDANKQSAESLKSTVEDVAGGDTYTVSDIQVTPKA</sequence>
<keyword evidence="4" id="KW-1185">Reference proteome</keyword>
<feature type="domain" description="HMA" evidence="2">
    <location>
        <begin position="49"/>
        <end position="116"/>
    </location>
</feature>
<dbReference type="InterPro" id="IPR006121">
    <property type="entry name" value="HMA_dom"/>
</dbReference>
<dbReference type="PROSITE" id="PS50846">
    <property type="entry name" value="HMA_2"/>
    <property type="match status" value="1"/>
</dbReference>
<dbReference type="CDD" id="cd00371">
    <property type="entry name" value="HMA"/>
    <property type="match status" value="1"/>
</dbReference>
<evidence type="ECO:0000256" key="1">
    <source>
        <dbReference type="ARBA" id="ARBA00022723"/>
    </source>
</evidence>
<evidence type="ECO:0000259" key="2">
    <source>
        <dbReference type="PROSITE" id="PS50846"/>
    </source>
</evidence>
<keyword evidence="1" id="KW-0479">Metal-binding</keyword>
<proteinExistence type="predicted"/>
<dbReference type="GO" id="GO:0046872">
    <property type="term" value="F:metal ion binding"/>
    <property type="evidence" value="ECO:0007669"/>
    <property type="project" value="UniProtKB-KW"/>
</dbReference>
<dbReference type="KEGG" id="fse:DI487_04965"/>
<dbReference type="FunFam" id="3.30.70.100:FF:000001">
    <property type="entry name" value="ATPase copper transporting beta"/>
    <property type="match status" value="1"/>
</dbReference>
<dbReference type="InterPro" id="IPR036163">
    <property type="entry name" value="HMA_dom_sf"/>
</dbReference>
<evidence type="ECO:0000313" key="4">
    <source>
        <dbReference type="Proteomes" id="UP000245429"/>
    </source>
</evidence>
<protein>
    <submittedName>
        <fullName evidence="3">Heavy metal transporter</fullName>
    </submittedName>
</protein>
<dbReference type="SUPFAM" id="SSF55008">
    <property type="entry name" value="HMA, heavy metal-associated domain"/>
    <property type="match status" value="1"/>
</dbReference>
<dbReference type="OrthoDB" id="1178902at2"/>
<reference evidence="3 4" key="1">
    <citation type="submission" date="2018-05" db="EMBL/GenBank/DDBJ databases">
        <title>Flavobacterium sp. MEBiC07310.</title>
        <authorList>
            <person name="Baek K."/>
        </authorList>
    </citation>
    <scope>NUCLEOTIDE SEQUENCE [LARGE SCALE GENOMIC DNA]</scope>
    <source>
        <strain evidence="3 4">MEBiC07310</strain>
    </source>
</reference>
<dbReference type="Gene3D" id="3.30.70.100">
    <property type="match status" value="1"/>
</dbReference>
<evidence type="ECO:0000313" key="3">
    <source>
        <dbReference type="EMBL" id="AWM13277.1"/>
    </source>
</evidence>
<organism evidence="3 4">
    <name type="scientific">Flavobacterium sediminis</name>
    <dbReference type="NCBI Taxonomy" id="2201181"/>
    <lineage>
        <taxon>Bacteria</taxon>
        <taxon>Pseudomonadati</taxon>
        <taxon>Bacteroidota</taxon>
        <taxon>Flavobacteriia</taxon>
        <taxon>Flavobacteriales</taxon>
        <taxon>Flavobacteriaceae</taxon>
        <taxon>Flavobacterium</taxon>
    </lineage>
</organism>
<name>A0A2U8QSY1_9FLAO</name>